<gene>
    <name evidence="1" type="ORF">FRACYDRAFT_271398</name>
</gene>
<name>A0A1E7EVN3_9STRA</name>
<proteinExistence type="predicted"/>
<organism evidence="1 2">
    <name type="scientific">Fragilariopsis cylindrus CCMP1102</name>
    <dbReference type="NCBI Taxonomy" id="635003"/>
    <lineage>
        <taxon>Eukaryota</taxon>
        <taxon>Sar</taxon>
        <taxon>Stramenopiles</taxon>
        <taxon>Ochrophyta</taxon>
        <taxon>Bacillariophyta</taxon>
        <taxon>Bacillariophyceae</taxon>
        <taxon>Bacillariophycidae</taxon>
        <taxon>Bacillariales</taxon>
        <taxon>Bacillariaceae</taxon>
        <taxon>Fragilariopsis</taxon>
    </lineage>
</organism>
<sequence length="140" mass="15578">MLVLQMVVAYSECNETMLRVALAEELSSSGEAMILARLLPTLLMSDNSVKTICQWIAALSESFLDDLRLARITPEETYLTFLLNSVTKATKNSEAIMSFKDGIGVAELMKKHDTTNVRKDVIEAPQIADLMGYSIDRIVF</sequence>
<protein>
    <submittedName>
        <fullName evidence="1">Uncharacterized protein</fullName>
    </submittedName>
</protein>
<dbReference type="OrthoDB" id="48459at2759"/>
<dbReference type="Proteomes" id="UP000095751">
    <property type="component" value="Unassembled WGS sequence"/>
</dbReference>
<accession>A0A1E7EVN3</accession>
<reference evidence="1 2" key="1">
    <citation type="submission" date="2016-09" db="EMBL/GenBank/DDBJ databases">
        <title>Extensive genetic diversity and differential bi-allelic expression allows diatom success in the polar Southern Ocean.</title>
        <authorList>
            <consortium name="DOE Joint Genome Institute"/>
            <person name="Mock T."/>
            <person name="Otillar R.P."/>
            <person name="Strauss J."/>
            <person name="Dupont C."/>
            <person name="Frickenhaus S."/>
            <person name="Maumus F."/>
            <person name="Mcmullan M."/>
            <person name="Sanges R."/>
            <person name="Schmutz J."/>
            <person name="Toseland A."/>
            <person name="Valas R."/>
            <person name="Veluchamy A."/>
            <person name="Ward B.J."/>
            <person name="Allen A."/>
            <person name="Barry K."/>
            <person name="Falciatore A."/>
            <person name="Ferrante M."/>
            <person name="Fortunato A.E."/>
            <person name="Gloeckner G."/>
            <person name="Gruber A."/>
            <person name="Hipkin R."/>
            <person name="Janech M."/>
            <person name="Kroth P."/>
            <person name="Leese F."/>
            <person name="Lindquist E."/>
            <person name="Lyon B.R."/>
            <person name="Martin J."/>
            <person name="Mayer C."/>
            <person name="Parker M."/>
            <person name="Quesneville H."/>
            <person name="Raymond J."/>
            <person name="Uhlig C."/>
            <person name="Valentin K.U."/>
            <person name="Worden A.Z."/>
            <person name="Armbrust E.V."/>
            <person name="Bowler C."/>
            <person name="Green B."/>
            <person name="Moulton V."/>
            <person name="Van Oosterhout C."/>
            <person name="Grigoriev I."/>
        </authorList>
    </citation>
    <scope>NUCLEOTIDE SEQUENCE [LARGE SCALE GENOMIC DNA]</scope>
    <source>
        <strain evidence="1 2">CCMP1102</strain>
    </source>
</reference>
<dbReference type="InParanoid" id="A0A1E7EVN3"/>
<keyword evidence="2" id="KW-1185">Reference proteome</keyword>
<dbReference type="EMBL" id="KV784375">
    <property type="protein sequence ID" value="OEU09603.1"/>
    <property type="molecule type" value="Genomic_DNA"/>
</dbReference>
<dbReference type="KEGG" id="fcy:FRACYDRAFT_271398"/>
<dbReference type="AlphaFoldDB" id="A0A1E7EVN3"/>
<evidence type="ECO:0000313" key="1">
    <source>
        <dbReference type="EMBL" id="OEU09603.1"/>
    </source>
</evidence>
<evidence type="ECO:0000313" key="2">
    <source>
        <dbReference type="Proteomes" id="UP000095751"/>
    </source>
</evidence>